<dbReference type="PANTHER" id="PTHR33231:SF1">
    <property type="entry name" value="30S RIBOSOMAL PROTEIN"/>
    <property type="match status" value="1"/>
</dbReference>
<evidence type="ECO:0000256" key="2">
    <source>
        <dbReference type="ARBA" id="ARBA00038434"/>
    </source>
</evidence>
<evidence type="ECO:0000313" key="7">
    <source>
        <dbReference type="EMBL" id="RFA37864.1"/>
    </source>
</evidence>
<dbReference type="InterPro" id="IPR036567">
    <property type="entry name" value="RHF-like"/>
</dbReference>
<dbReference type="NCBIfam" id="TIGR00741">
    <property type="entry name" value="yfiA"/>
    <property type="match status" value="1"/>
</dbReference>
<organism evidence="7 8">
    <name type="scientific">Alkalilimnicola ehrlichii</name>
    <dbReference type="NCBI Taxonomy" id="351052"/>
    <lineage>
        <taxon>Bacteria</taxon>
        <taxon>Pseudomonadati</taxon>
        <taxon>Pseudomonadota</taxon>
        <taxon>Gammaproteobacteria</taxon>
        <taxon>Chromatiales</taxon>
        <taxon>Ectothiorhodospiraceae</taxon>
        <taxon>Alkalilimnicola</taxon>
    </lineage>
</organism>
<evidence type="ECO:0000256" key="4">
    <source>
        <dbReference type="ARBA" id="ARBA00041148"/>
    </source>
</evidence>
<dbReference type="PANTHER" id="PTHR33231">
    <property type="entry name" value="30S RIBOSOMAL PROTEIN"/>
    <property type="match status" value="1"/>
</dbReference>
<evidence type="ECO:0000256" key="3">
    <source>
        <dbReference type="ARBA" id="ARBA00038695"/>
    </source>
</evidence>
<dbReference type="AlphaFoldDB" id="A0A3E0WXX9"/>
<dbReference type="RefSeq" id="WP_116301573.1">
    <property type="nucleotide sequence ID" value="NZ_NFZV01000005.1"/>
</dbReference>
<dbReference type="Gene3D" id="3.30.160.100">
    <property type="entry name" value="Ribosome hibernation promotion factor-like"/>
    <property type="match status" value="1"/>
</dbReference>
<dbReference type="GO" id="GO:0022627">
    <property type="term" value="C:cytosolic small ribosomal subunit"/>
    <property type="evidence" value="ECO:0007669"/>
    <property type="project" value="TreeGrafter"/>
</dbReference>
<gene>
    <name evidence="7" type="ORF">CAL65_07990</name>
</gene>
<name>A0A3E0WXX9_9GAMM</name>
<dbReference type="SUPFAM" id="SSF69754">
    <property type="entry name" value="Ribosome binding protein Y (YfiA homologue)"/>
    <property type="match status" value="1"/>
</dbReference>
<dbReference type="EMBL" id="NFZW01000006">
    <property type="protein sequence ID" value="RFA37864.1"/>
    <property type="molecule type" value="Genomic_DNA"/>
</dbReference>
<keyword evidence="8" id="KW-1185">Reference proteome</keyword>
<dbReference type="Proteomes" id="UP000256763">
    <property type="component" value="Unassembled WGS sequence"/>
</dbReference>
<dbReference type="NCBIfam" id="NF007780">
    <property type="entry name" value="PRK10470.1"/>
    <property type="match status" value="1"/>
</dbReference>
<proteinExistence type="inferred from homology"/>
<comment type="similarity">
    <text evidence="2">Belongs to the HPF/YfiA ribosome-associated protein family. Short HPF subfamily.</text>
</comment>
<dbReference type="FunFam" id="3.30.160.100:FF:000001">
    <property type="entry name" value="Ribosome hibernation promoting factor"/>
    <property type="match status" value="1"/>
</dbReference>
<keyword evidence="1" id="KW-0810">Translation regulation</keyword>
<evidence type="ECO:0000313" key="8">
    <source>
        <dbReference type="Proteomes" id="UP000256763"/>
    </source>
</evidence>
<dbReference type="GO" id="GO:0043024">
    <property type="term" value="F:ribosomal small subunit binding"/>
    <property type="evidence" value="ECO:0007669"/>
    <property type="project" value="TreeGrafter"/>
</dbReference>
<accession>A0A3E0WXX9</accession>
<dbReference type="OrthoDB" id="9795980at2"/>
<evidence type="ECO:0000256" key="5">
    <source>
        <dbReference type="ARBA" id="ARBA00041319"/>
    </source>
</evidence>
<comment type="subunit">
    <text evidence="3">Associates exclusively with 100S ribosomes, which are dimers of 70S ribosomes.</text>
</comment>
<protein>
    <recommendedName>
        <fullName evidence="4">Ribosome hibernation promoting factor</fullName>
    </recommendedName>
    <alternativeName>
        <fullName evidence="5">Hibernation factor HPF</fullName>
    </alternativeName>
</protein>
<dbReference type="Pfam" id="PF02482">
    <property type="entry name" value="Ribosomal_S30AE"/>
    <property type="match status" value="1"/>
</dbReference>
<dbReference type="CDD" id="cd00552">
    <property type="entry name" value="RaiA"/>
    <property type="match status" value="1"/>
</dbReference>
<reference evidence="8" key="1">
    <citation type="submission" date="2017-05" db="EMBL/GenBank/DDBJ databases">
        <authorList>
            <person name="Sharma S."/>
            <person name="Sidhu C."/>
            <person name="Pinnaka A.K."/>
        </authorList>
    </citation>
    <scope>NUCLEOTIDE SEQUENCE [LARGE SCALE GENOMIC DNA]</scope>
    <source>
        <strain evidence="8">AK93</strain>
    </source>
</reference>
<sequence length="109" mass="12273">MQINLTGHHVDITEPLREYVTTKFAKLERHFDNVVSVHAVLTVEKLEQKAEATIQLRGGTVHADAVATDMYAAIDALTDKLDRQVVKHKEKLTDHHRSEGAIHRALAEE</sequence>
<feature type="region of interest" description="Disordered" evidence="6">
    <location>
        <begin position="89"/>
        <end position="109"/>
    </location>
</feature>
<dbReference type="InterPro" id="IPR050574">
    <property type="entry name" value="HPF/YfiA_ribosome-assoc"/>
</dbReference>
<evidence type="ECO:0000256" key="6">
    <source>
        <dbReference type="SAM" id="MobiDB-lite"/>
    </source>
</evidence>
<dbReference type="GO" id="GO:0045900">
    <property type="term" value="P:negative regulation of translational elongation"/>
    <property type="evidence" value="ECO:0007669"/>
    <property type="project" value="TreeGrafter"/>
</dbReference>
<comment type="caution">
    <text evidence="7">The sequence shown here is derived from an EMBL/GenBank/DDBJ whole genome shotgun (WGS) entry which is preliminary data.</text>
</comment>
<evidence type="ECO:0000256" key="1">
    <source>
        <dbReference type="ARBA" id="ARBA00022845"/>
    </source>
</evidence>
<dbReference type="InterPro" id="IPR003489">
    <property type="entry name" value="RHF/RaiA"/>
</dbReference>